<organism evidence="1 2">
    <name type="scientific">Pan troglodytes</name>
    <name type="common">Chimpanzee</name>
    <dbReference type="NCBI Taxonomy" id="9598"/>
    <lineage>
        <taxon>Eukaryota</taxon>
        <taxon>Metazoa</taxon>
        <taxon>Chordata</taxon>
        <taxon>Craniata</taxon>
        <taxon>Vertebrata</taxon>
        <taxon>Euteleostomi</taxon>
        <taxon>Mammalia</taxon>
        <taxon>Eutheria</taxon>
        <taxon>Euarchontoglires</taxon>
        <taxon>Primates</taxon>
        <taxon>Haplorrhini</taxon>
        <taxon>Catarrhini</taxon>
        <taxon>Hominidae</taxon>
        <taxon>Pan</taxon>
    </lineage>
</organism>
<feature type="non-terminal residue" evidence="1">
    <location>
        <position position="1"/>
    </location>
</feature>
<comment type="caution">
    <text evidence="1">The sequence shown here is derived from an EMBL/GenBank/DDBJ whole genome shotgun (WGS) entry which is preliminary data.</text>
</comment>
<evidence type="ECO:0000313" key="2">
    <source>
        <dbReference type="Proteomes" id="UP000236370"/>
    </source>
</evidence>
<name>A0A2J8ISY3_PANTR</name>
<dbReference type="AlphaFoldDB" id="A0A2J8ISY3"/>
<dbReference type="EMBL" id="NBAG03000604">
    <property type="protein sequence ID" value="PNI13630.1"/>
    <property type="molecule type" value="Genomic_DNA"/>
</dbReference>
<accession>A0A2J8ISY3</accession>
<protein>
    <submittedName>
        <fullName evidence="1">GDPD3 isoform 5</fullName>
    </submittedName>
</protein>
<reference evidence="1 2" key="1">
    <citation type="submission" date="2017-12" db="EMBL/GenBank/DDBJ databases">
        <title>High-resolution comparative analysis of great ape genomes.</title>
        <authorList>
            <person name="Pollen A."/>
            <person name="Hastie A."/>
            <person name="Hormozdiari F."/>
            <person name="Dougherty M."/>
            <person name="Liu R."/>
            <person name="Chaisson M."/>
            <person name="Hoppe E."/>
            <person name="Hill C."/>
            <person name="Pang A."/>
            <person name="Hillier L."/>
            <person name="Baker C."/>
            <person name="Armstrong J."/>
            <person name="Shendure J."/>
            <person name="Paten B."/>
            <person name="Wilson R."/>
            <person name="Chao H."/>
            <person name="Schneider V."/>
            <person name="Ventura M."/>
            <person name="Kronenberg Z."/>
            <person name="Murali S."/>
            <person name="Gordon D."/>
            <person name="Cantsilieris S."/>
            <person name="Munson K."/>
            <person name="Nelson B."/>
            <person name="Raja A."/>
            <person name="Underwood J."/>
            <person name="Diekhans M."/>
            <person name="Fiddes I."/>
            <person name="Haussler D."/>
            <person name="Eichler E."/>
        </authorList>
    </citation>
    <scope>NUCLEOTIDE SEQUENCE [LARGE SCALE GENOMIC DNA]</scope>
    <source>
        <strain evidence="1">Yerkes chimp pedigree #C0471</strain>
    </source>
</reference>
<proteinExistence type="predicted"/>
<gene>
    <name evidence="1" type="ORF">CK820_G0053502</name>
</gene>
<sequence length="46" mass="5276">INRTYFPFSCSCLNQLLAVVSKWWSFGALMKSRILKQPSAWEPLAS</sequence>
<dbReference type="Proteomes" id="UP000236370">
    <property type="component" value="Unassembled WGS sequence"/>
</dbReference>
<evidence type="ECO:0000313" key="1">
    <source>
        <dbReference type="EMBL" id="PNI13630.1"/>
    </source>
</evidence>